<reference evidence="2 3" key="1">
    <citation type="journal article" date="2018" name="Parasitology">
        <title>The reduced genome of Candidatus Kinetoplastibacterium sorsogonicusi, the endosymbiont of Kentomonas sorsogonicus (Trypanosomatidae): loss of the haem-synthesis pathway.</title>
        <authorList>
            <person name="Silva F.M."/>
            <person name="Kostygov A.Y."/>
            <person name="Spodareva V.V."/>
            <person name="Butenko A."/>
            <person name="Tossou R."/>
            <person name="Lukes J."/>
            <person name="Yurchenko V."/>
            <person name="Alves J.M.P."/>
        </authorList>
    </citation>
    <scope>NUCLEOTIDE SEQUENCE [LARGE SCALE GENOMIC DNA]</scope>
    <source>
        <strain evidence="2 3">MF-08</strain>
    </source>
</reference>
<dbReference type="NCBIfam" id="NF003817">
    <property type="entry name" value="PRK05408.1"/>
    <property type="match status" value="1"/>
</dbReference>
<keyword evidence="3" id="KW-1185">Reference proteome</keyword>
<dbReference type="SUPFAM" id="SSF111148">
    <property type="entry name" value="YggX-like"/>
    <property type="match status" value="1"/>
</dbReference>
<dbReference type="PIRSF" id="PIRSF029827">
    <property type="entry name" value="Fe_traffic_YggX"/>
    <property type="match status" value="1"/>
</dbReference>
<dbReference type="OrthoDB" id="9804318at2"/>
<name>A0A3S7J9G8_9PROT</name>
<dbReference type="GO" id="GO:0005506">
    <property type="term" value="F:iron ion binding"/>
    <property type="evidence" value="ECO:0007669"/>
    <property type="project" value="InterPro"/>
</dbReference>
<evidence type="ECO:0000313" key="3">
    <source>
        <dbReference type="Proteomes" id="UP000266796"/>
    </source>
</evidence>
<dbReference type="GO" id="GO:0005829">
    <property type="term" value="C:cytosol"/>
    <property type="evidence" value="ECO:0007669"/>
    <property type="project" value="TreeGrafter"/>
</dbReference>
<dbReference type="InterPro" id="IPR007457">
    <property type="entry name" value="Fe_traffick_prot_YggX"/>
</dbReference>
<dbReference type="AlphaFoldDB" id="A0A3S7J9G8"/>
<dbReference type="GO" id="GO:0034599">
    <property type="term" value="P:cellular response to oxidative stress"/>
    <property type="evidence" value="ECO:0007669"/>
    <property type="project" value="TreeGrafter"/>
</dbReference>
<gene>
    <name evidence="2" type="ORF">CKSOR_00190</name>
</gene>
<evidence type="ECO:0000256" key="1">
    <source>
        <dbReference type="ARBA" id="ARBA00023004"/>
    </source>
</evidence>
<organism evidence="2 3">
    <name type="scientific">Candidatus Kinetoplastidibacterium kentomonadis</name>
    <dbReference type="NCBI Taxonomy" id="1576550"/>
    <lineage>
        <taxon>Bacteria</taxon>
        <taxon>Pseudomonadati</taxon>
        <taxon>Pseudomonadota</taxon>
        <taxon>Betaproteobacteria</taxon>
        <taxon>Candidatus Kinetoplastidibacterium</taxon>
    </lineage>
</organism>
<protein>
    <submittedName>
        <fullName evidence="2">Putative Fe(2+)-trafficking protein</fullName>
    </submittedName>
</protein>
<dbReference type="Pfam" id="PF04362">
    <property type="entry name" value="Iron_traffic"/>
    <property type="match status" value="1"/>
</dbReference>
<dbReference type="EMBL" id="CP025628">
    <property type="protein sequence ID" value="AWD32317.1"/>
    <property type="molecule type" value="Genomic_DNA"/>
</dbReference>
<keyword evidence="1" id="KW-0408">Iron</keyword>
<dbReference type="PANTHER" id="PTHR36965">
    <property type="entry name" value="FE(2+)-TRAFFICKING PROTEIN-RELATED"/>
    <property type="match status" value="1"/>
</dbReference>
<evidence type="ECO:0000313" key="2">
    <source>
        <dbReference type="EMBL" id="AWD32317.1"/>
    </source>
</evidence>
<dbReference type="PANTHER" id="PTHR36965:SF1">
    <property type="entry name" value="FE(2+)-TRAFFICKING PROTEIN-RELATED"/>
    <property type="match status" value="1"/>
</dbReference>
<proteinExistence type="predicted"/>
<accession>A0A3S7J9G8</accession>
<dbReference type="InterPro" id="IPR036766">
    <property type="entry name" value="Fe_traffick_prot_YggX_sf"/>
</dbReference>
<dbReference type="KEGG" id="kso:CKSOR_00190"/>
<sequence>MRKFVKCMKLKTKLEALNNPPYPGEIGIYIMNNISQKAWNNWLQQQTRIINENRLNLSDIKSRKLLHDQMIQYLFEKDEIDFSS</sequence>
<dbReference type="Proteomes" id="UP000266796">
    <property type="component" value="Chromosome"/>
</dbReference>
<dbReference type="Gene3D" id="1.10.3880.10">
    <property type="entry name" value="Fe(II) trafficking protein YggX"/>
    <property type="match status" value="1"/>
</dbReference>